<dbReference type="AlphaFoldDB" id="A0A921U783"/>
<reference evidence="1" key="2">
    <citation type="submission" date="2020-10" db="EMBL/GenBank/DDBJ databases">
        <authorList>
            <person name="Cooper E.A."/>
            <person name="Brenton Z.W."/>
            <person name="Flinn B.S."/>
            <person name="Jenkins J."/>
            <person name="Shu S."/>
            <person name="Flowers D."/>
            <person name="Luo F."/>
            <person name="Wang Y."/>
            <person name="Xia P."/>
            <person name="Barry K."/>
            <person name="Daum C."/>
            <person name="Lipzen A."/>
            <person name="Yoshinaga Y."/>
            <person name="Schmutz J."/>
            <person name="Saski C."/>
            <person name="Vermerris W."/>
            <person name="Kresovich S."/>
        </authorList>
    </citation>
    <scope>NUCLEOTIDE SEQUENCE</scope>
</reference>
<dbReference type="Proteomes" id="UP000807115">
    <property type="component" value="Chromosome 8"/>
</dbReference>
<comment type="caution">
    <text evidence="1">The sequence shown here is derived from an EMBL/GenBank/DDBJ whole genome shotgun (WGS) entry which is preliminary data.</text>
</comment>
<organism evidence="1 2">
    <name type="scientific">Sorghum bicolor</name>
    <name type="common">Sorghum</name>
    <name type="synonym">Sorghum vulgare</name>
    <dbReference type="NCBI Taxonomy" id="4558"/>
    <lineage>
        <taxon>Eukaryota</taxon>
        <taxon>Viridiplantae</taxon>
        <taxon>Streptophyta</taxon>
        <taxon>Embryophyta</taxon>
        <taxon>Tracheophyta</taxon>
        <taxon>Spermatophyta</taxon>
        <taxon>Magnoliopsida</taxon>
        <taxon>Liliopsida</taxon>
        <taxon>Poales</taxon>
        <taxon>Poaceae</taxon>
        <taxon>PACMAD clade</taxon>
        <taxon>Panicoideae</taxon>
        <taxon>Andropogonodae</taxon>
        <taxon>Andropogoneae</taxon>
        <taxon>Sorghinae</taxon>
        <taxon>Sorghum</taxon>
    </lineage>
</organism>
<dbReference type="EMBL" id="CM027687">
    <property type="protein sequence ID" value="KAG0521352.1"/>
    <property type="molecule type" value="Genomic_DNA"/>
</dbReference>
<protein>
    <submittedName>
        <fullName evidence="1">Uncharacterized protein</fullName>
    </submittedName>
</protein>
<gene>
    <name evidence="1" type="ORF">BDA96_08G153000</name>
</gene>
<proteinExistence type="predicted"/>
<name>A0A921U783_SORBI</name>
<sequence>MMERGKYSVCICFRIVLSASKCLAERIFHINLENDQEEHVRDQLNKGVVPEDISVHCYIGFRYMYLGYRRIKEA</sequence>
<accession>A0A921U783</accession>
<evidence type="ECO:0000313" key="2">
    <source>
        <dbReference type="Proteomes" id="UP000807115"/>
    </source>
</evidence>
<evidence type="ECO:0000313" key="1">
    <source>
        <dbReference type="EMBL" id="KAG0521352.1"/>
    </source>
</evidence>
<reference evidence="1" key="1">
    <citation type="journal article" date="2019" name="BMC Genomics">
        <title>A new reference genome for Sorghum bicolor reveals high levels of sequence similarity between sweet and grain genotypes: implications for the genetics of sugar metabolism.</title>
        <authorList>
            <person name="Cooper E.A."/>
            <person name="Brenton Z.W."/>
            <person name="Flinn B.S."/>
            <person name="Jenkins J."/>
            <person name="Shu S."/>
            <person name="Flowers D."/>
            <person name="Luo F."/>
            <person name="Wang Y."/>
            <person name="Xia P."/>
            <person name="Barry K."/>
            <person name="Daum C."/>
            <person name="Lipzen A."/>
            <person name="Yoshinaga Y."/>
            <person name="Schmutz J."/>
            <person name="Saski C."/>
            <person name="Vermerris W."/>
            <person name="Kresovich S."/>
        </authorList>
    </citation>
    <scope>NUCLEOTIDE SEQUENCE</scope>
</reference>